<evidence type="ECO:0000313" key="3">
    <source>
        <dbReference type="Proteomes" id="UP000604825"/>
    </source>
</evidence>
<feature type="compositionally biased region" description="Polar residues" evidence="1">
    <location>
        <begin position="558"/>
        <end position="567"/>
    </location>
</feature>
<dbReference type="OrthoDB" id="696508at2759"/>
<keyword evidence="3" id="KW-1185">Reference proteome</keyword>
<name>A0A811NXH7_9POAL</name>
<feature type="region of interest" description="Disordered" evidence="1">
    <location>
        <begin position="33"/>
        <end position="129"/>
    </location>
</feature>
<evidence type="ECO:0000313" key="2">
    <source>
        <dbReference type="EMBL" id="CAD6230352.1"/>
    </source>
</evidence>
<organism evidence="2 3">
    <name type="scientific">Miscanthus lutarioriparius</name>
    <dbReference type="NCBI Taxonomy" id="422564"/>
    <lineage>
        <taxon>Eukaryota</taxon>
        <taxon>Viridiplantae</taxon>
        <taxon>Streptophyta</taxon>
        <taxon>Embryophyta</taxon>
        <taxon>Tracheophyta</taxon>
        <taxon>Spermatophyta</taxon>
        <taxon>Magnoliopsida</taxon>
        <taxon>Liliopsida</taxon>
        <taxon>Poales</taxon>
        <taxon>Poaceae</taxon>
        <taxon>PACMAD clade</taxon>
        <taxon>Panicoideae</taxon>
        <taxon>Andropogonodae</taxon>
        <taxon>Andropogoneae</taxon>
        <taxon>Saccharinae</taxon>
        <taxon>Miscanthus</taxon>
    </lineage>
</organism>
<gene>
    <name evidence="2" type="ORF">NCGR_LOCUS20691</name>
</gene>
<feature type="compositionally biased region" description="Low complexity" evidence="1">
    <location>
        <begin position="33"/>
        <end position="64"/>
    </location>
</feature>
<dbReference type="PANTHER" id="PTHR33087:SF38">
    <property type="entry name" value="OS10G0201600 PROTEIN"/>
    <property type="match status" value="1"/>
</dbReference>
<dbReference type="Proteomes" id="UP000604825">
    <property type="component" value="Unassembled WGS sequence"/>
</dbReference>
<accession>A0A811NXH7</accession>
<dbReference type="EMBL" id="CAJGYO010000005">
    <property type="protein sequence ID" value="CAD6230352.1"/>
    <property type="molecule type" value="Genomic_DNA"/>
</dbReference>
<feature type="region of interest" description="Disordered" evidence="1">
    <location>
        <begin position="532"/>
        <end position="567"/>
    </location>
</feature>
<feature type="compositionally biased region" description="Basic residues" evidence="1">
    <location>
        <begin position="539"/>
        <end position="549"/>
    </location>
</feature>
<feature type="compositionally biased region" description="Basic residues" evidence="1">
    <location>
        <begin position="90"/>
        <end position="99"/>
    </location>
</feature>
<dbReference type="AlphaFoldDB" id="A0A811NXH7"/>
<dbReference type="InterPro" id="IPR053253">
    <property type="entry name" value="Sex_diff_modulator"/>
</dbReference>
<reference evidence="2" key="1">
    <citation type="submission" date="2020-10" db="EMBL/GenBank/DDBJ databases">
        <authorList>
            <person name="Han B."/>
            <person name="Lu T."/>
            <person name="Zhao Q."/>
            <person name="Huang X."/>
            <person name="Zhao Y."/>
        </authorList>
    </citation>
    <scope>NUCLEOTIDE SEQUENCE</scope>
</reference>
<feature type="compositionally biased region" description="Acidic residues" evidence="1">
    <location>
        <begin position="456"/>
        <end position="472"/>
    </location>
</feature>
<feature type="region of interest" description="Disordered" evidence="1">
    <location>
        <begin position="647"/>
        <end position="672"/>
    </location>
</feature>
<comment type="caution">
    <text evidence="2">The sequence shown here is derived from an EMBL/GenBank/DDBJ whole genome shotgun (WGS) entry which is preliminary data.</text>
</comment>
<feature type="region of interest" description="Disordered" evidence="1">
    <location>
        <begin position="448"/>
        <end position="515"/>
    </location>
</feature>
<evidence type="ECO:0000256" key="1">
    <source>
        <dbReference type="SAM" id="MobiDB-lite"/>
    </source>
</evidence>
<dbReference type="PANTHER" id="PTHR33087">
    <property type="entry name" value="OS07G0539200 PROTEIN"/>
    <property type="match status" value="1"/>
</dbReference>
<feature type="compositionally biased region" description="Acidic residues" evidence="1">
    <location>
        <begin position="65"/>
        <end position="77"/>
    </location>
</feature>
<proteinExistence type="predicted"/>
<protein>
    <submittedName>
        <fullName evidence="2">Uncharacterized protein</fullName>
    </submittedName>
</protein>
<sequence length="725" mass="77920">MESDGSGEGSPNLPPLATAAEAVLAQAAGSSLSPFAAPWAPSSPAAAGPSAWGPQDMLSFSDSDAYSDESDEPEPVDAADKGKAVMAPSRGRRRRRRSRPCTGGFMADARRQPPPRAAREASPQRLEMQAPRASLRVSLRGLLVLTTTSPGPAHTSTLMDSRWSRAAVAGAAGSARMSPATAPSRRRWWASASTAWRGTTSPPSAVSRHAAYTAGARVTALATASVAASPRDSPRAAGARRGHVWCAQLAHRRPPINAVKEALSSLALVAIVGGTRPPVSPAEVRELLVSFYHIPSESFTVSRYSQKDFLVRFNDSDNLLTVLHGPVPVNTPFFVVWKRWHRQSMASAGALRYKVLLGLRGMPAHIAGLDAAERILASSCADLVEAPQMADREDLREFFVAAWCIHPRFIPQQKIIVVPLYLREHEVIRSELPALRYLVRIRVVESQDWTTPPSTDNDESPGDSDDGEDPDWLDWGNRGRSGPWPRRHRFCGGGDDENSGGAPDPQLGPGWGPTFREAPRVVVRKIPSPLRPEAGLRSARSHLLTRPKRQMLTAGPASPSSTQSPKAANPFEFQTISTPMIAPSRIDPMLTFVETRDDGRAPPRVAPIDALLSSQEPDMAPLSCQPGESWAAVLVADGHDQLARPAVPPVDRGGNPELLPTSDDNLDPPSATVVPCPPDANEKEMCSASVEDFIAGLRLPLEPLLIQSPPRLRLARSSGEPRPAS</sequence>